<dbReference type="EMBL" id="MT142722">
    <property type="protein sequence ID" value="QJA87632.1"/>
    <property type="molecule type" value="Genomic_DNA"/>
</dbReference>
<dbReference type="AlphaFoldDB" id="A0A6M3L1E9"/>
<evidence type="ECO:0000313" key="1">
    <source>
        <dbReference type="EMBL" id="QJA87632.1"/>
    </source>
</evidence>
<reference evidence="1" key="1">
    <citation type="submission" date="2020-03" db="EMBL/GenBank/DDBJ databases">
        <title>The deep terrestrial virosphere.</title>
        <authorList>
            <person name="Holmfeldt K."/>
            <person name="Nilsson E."/>
            <person name="Simone D."/>
            <person name="Lopez-Fernandez M."/>
            <person name="Wu X."/>
            <person name="de Brujin I."/>
            <person name="Lundin D."/>
            <person name="Andersson A."/>
            <person name="Bertilsson S."/>
            <person name="Dopson M."/>
        </authorList>
    </citation>
    <scope>NUCLEOTIDE SEQUENCE</scope>
    <source>
        <strain evidence="1">MM415B02937</strain>
    </source>
</reference>
<name>A0A6M3L1E9_9ZZZZ</name>
<proteinExistence type="predicted"/>
<gene>
    <name evidence="1" type="ORF">MM415B02937_0007</name>
</gene>
<accession>A0A6M3L1E9</accession>
<sequence length="100" mass="11377">MPEMTFQAGKYFWYHLSTEGRGGPASELALRYLKAHGEKYSVDEIEAFVAAVQKRVDARVQWYQAVHDEINRAPIRQGHNPLAPKPKLSIVSALKKKAKR</sequence>
<organism evidence="1">
    <name type="scientific">viral metagenome</name>
    <dbReference type="NCBI Taxonomy" id="1070528"/>
    <lineage>
        <taxon>unclassified sequences</taxon>
        <taxon>metagenomes</taxon>
        <taxon>organismal metagenomes</taxon>
    </lineage>
</organism>
<protein>
    <submittedName>
        <fullName evidence="1">Uncharacterized protein</fullName>
    </submittedName>
</protein>